<dbReference type="WBParaSite" id="PSAMB.scaffold388size53591.g5404.t1">
    <property type="protein sequence ID" value="PSAMB.scaffold388size53591.g5404.t1"/>
    <property type="gene ID" value="PSAMB.scaffold388size53591.g5404"/>
</dbReference>
<evidence type="ECO:0000313" key="2">
    <source>
        <dbReference type="Proteomes" id="UP000887566"/>
    </source>
</evidence>
<protein>
    <submittedName>
        <fullName evidence="3">Uncharacterized protein</fullName>
    </submittedName>
</protein>
<keyword evidence="2" id="KW-1185">Reference proteome</keyword>
<evidence type="ECO:0000313" key="3">
    <source>
        <dbReference type="WBParaSite" id="PSAMB.scaffold388size53591.g5404.t1"/>
    </source>
</evidence>
<feature type="compositionally biased region" description="Basic residues" evidence="1">
    <location>
        <begin position="99"/>
        <end position="115"/>
    </location>
</feature>
<dbReference type="Proteomes" id="UP000887566">
    <property type="component" value="Unplaced"/>
</dbReference>
<organism evidence="2 3">
    <name type="scientific">Plectus sambesii</name>
    <dbReference type="NCBI Taxonomy" id="2011161"/>
    <lineage>
        <taxon>Eukaryota</taxon>
        <taxon>Metazoa</taxon>
        <taxon>Ecdysozoa</taxon>
        <taxon>Nematoda</taxon>
        <taxon>Chromadorea</taxon>
        <taxon>Plectida</taxon>
        <taxon>Plectina</taxon>
        <taxon>Plectoidea</taxon>
        <taxon>Plectidae</taxon>
        <taxon>Plectus</taxon>
    </lineage>
</organism>
<sequence>MVGQSAAAAVIRPIVSRSGRRTVRASGRAGAGCALEARKAAACPVVAAGKPVQATLFAACATGCETSGACRRRPVVEVGHVRSAVRPSPADSTRPATTGRRRRRQRRRRSSKQAQRKGQPSDALCANGRLDWVCGEADAARRGVGAGRAYQSLFIYKYTASFACKSSLRWRGDWQVR</sequence>
<feature type="region of interest" description="Disordered" evidence="1">
    <location>
        <begin position="81"/>
        <end position="123"/>
    </location>
</feature>
<accession>A0A914WEC9</accession>
<dbReference type="AlphaFoldDB" id="A0A914WEC9"/>
<reference evidence="3" key="1">
    <citation type="submission" date="2022-11" db="UniProtKB">
        <authorList>
            <consortium name="WormBaseParasite"/>
        </authorList>
    </citation>
    <scope>IDENTIFICATION</scope>
</reference>
<evidence type="ECO:0000256" key="1">
    <source>
        <dbReference type="SAM" id="MobiDB-lite"/>
    </source>
</evidence>
<proteinExistence type="predicted"/>
<name>A0A914WEC9_9BILA</name>